<dbReference type="Proteomes" id="UP000218151">
    <property type="component" value="Unassembled WGS sequence"/>
</dbReference>
<dbReference type="RefSeq" id="WP_095998657.1">
    <property type="nucleotide sequence ID" value="NZ_NSLI01000004.1"/>
</dbReference>
<dbReference type="OrthoDB" id="7585591at2"/>
<comment type="caution">
    <text evidence="1">The sequence shown here is derived from an EMBL/GenBank/DDBJ whole genome shotgun (WGS) entry which is preliminary data.</text>
</comment>
<accession>A0A2A2SCC7</accession>
<proteinExistence type="predicted"/>
<organism evidence="1 2">
    <name type="scientific">Sphingomonas lenta</name>
    <dbReference type="NCBI Taxonomy" id="1141887"/>
    <lineage>
        <taxon>Bacteria</taxon>
        <taxon>Pseudomonadati</taxon>
        <taxon>Pseudomonadota</taxon>
        <taxon>Alphaproteobacteria</taxon>
        <taxon>Sphingomonadales</taxon>
        <taxon>Sphingomonadaceae</taxon>
        <taxon>Sphingomonas</taxon>
    </lineage>
</organism>
<dbReference type="EMBL" id="NSLI01000004">
    <property type="protein sequence ID" value="PAX06832.1"/>
    <property type="molecule type" value="Genomic_DNA"/>
</dbReference>
<protein>
    <submittedName>
        <fullName evidence="1">Uncharacterized protein</fullName>
    </submittedName>
</protein>
<sequence length="132" mass="13685">MNWLMLGGSAAAILALSGAAWWLRLGRDVKIGSVEEAADAVEHSLPGFVTGGAVVGADGLAALAVDKRGERVAVVKRHGAQLAVREVGWKQIAATADGIVVDTGEKRFGGRIAVAGVDQLDMRRLAPQSMKA</sequence>
<gene>
    <name evidence="1" type="ORF">CKY28_12175</name>
</gene>
<evidence type="ECO:0000313" key="1">
    <source>
        <dbReference type="EMBL" id="PAX06832.1"/>
    </source>
</evidence>
<dbReference type="AlphaFoldDB" id="A0A2A2SCC7"/>
<evidence type="ECO:0000313" key="2">
    <source>
        <dbReference type="Proteomes" id="UP000218151"/>
    </source>
</evidence>
<keyword evidence="2" id="KW-1185">Reference proteome</keyword>
<name>A0A2A2SCC7_9SPHN</name>
<reference evidence="2" key="1">
    <citation type="submission" date="2017-09" db="EMBL/GenBank/DDBJ databases">
        <authorList>
            <person name="Feng G."/>
            <person name="Zhu H."/>
        </authorList>
    </citation>
    <scope>NUCLEOTIDE SEQUENCE [LARGE SCALE GENOMIC DNA]</scope>
    <source>
        <strain evidence="2">1PNM-20</strain>
    </source>
</reference>